<dbReference type="AlphaFoldDB" id="A0A1G6JT24"/>
<proteinExistence type="predicted"/>
<protein>
    <submittedName>
        <fullName evidence="2">Uncharacterized protein</fullName>
    </submittedName>
</protein>
<sequence length="95" mass="10142">MGGLCRGDSTGTGDVSLTGGSESRCRIPWLGVYSVGIVLDDLTIYHGGIPVVVNCDVDFNVRFRVRSSGRLDGRDLLKARQAEVLTVDAESDPDS</sequence>
<organism evidence="2 3">
    <name type="scientific">Nocardioides lianchengensis</name>
    <dbReference type="NCBI Taxonomy" id="1045774"/>
    <lineage>
        <taxon>Bacteria</taxon>
        <taxon>Bacillati</taxon>
        <taxon>Actinomycetota</taxon>
        <taxon>Actinomycetes</taxon>
        <taxon>Propionibacteriales</taxon>
        <taxon>Nocardioidaceae</taxon>
        <taxon>Nocardioides</taxon>
    </lineage>
</organism>
<gene>
    <name evidence="2" type="ORF">SAMN05421872_101574</name>
</gene>
<evidence type="ECO:0000256" key="1">
    <source>
        <dbReference type="SAM" id="MobiDB-lite"/>
    </source>
</evidence>
<evidence type="ECO:0000313" key="3">
    <source>
        <dbReference type="Proteomes" id="UP000199034"/>
    </source>
</evidence>
<accession>A0A1G6JT24</accession>
<name>A0A1G6JT24_9ACTN</name>
<keyword evidence="3" id="KW-1185">Reference proteome</keyword>
<feature type="region of interest" description="Disordered" evidence="1">
    <location>
        <begin position="1"/>
        <end position="21"/>
    </location>
</feature>
<evidence type="ECO:0000313" key="2">
    <source>
        <dbReference type="EMBL" id="SDC21900.1"/>
    </source>
</evidence>
<dbReference type="EMBL" id="FMZM01000001">
    <property type="protein sequence ID" value="SDC21900.1"/>
    <property type="molecule type" value="Genomic_DNA"/>
</dbReference>
<feature type="compositionally biased region" description="Polar residues" evidence="1">
    <location>
        <begin position="9"/>
        <end position="21"/>
    </location>
</feature>
<dbReference type="Proteomes" id="UP000199034">
    <property type="component" value="Unassembled WGS sequence"/>
</dbReference>
<reference evidence="2 3" key="1">
    <citation type="submission" date="2016-10" db="EMBL/GenBank/DDBJ databases">
        <authorList>
            <person name="de Groot N.N."/>
        </authorList>
    </citation>
    <scope>NUCLEOTIDE SEQUENCE [LARGE SCALE GENOMIC DNA]</scope>
    <source>
        <strain evidence="2 3">CGMCC 4.6858</strain>
    </source>
</reference>